<evidence type="ECO:0000256" key="2">
    <source>
        <dbReference type="ARBA" id="ARBA00007362"/>
    </source>
</evidence>
<dbReference type="InterPro" id="IPR000390">
    <property type="entry name" value="Small_drug/metabolite_transptr"/>
</dbReference>
<dbReference type="GO" id="GO:0005886">
    <property type="term" value="C:plasma membrane"/>
    <property type="evidence" value="ECO:0007669"/>
    <property type="project" value="UniProtKB-SubCell"/>
</dbReference>
<keyword evidence="5" id="KW-0997">Cell inner membrane</keyword>
<keyword evidence="7 12" id="KW-0812">Transmembrane</keyword>
<dbReference type="GO" id="GO:0009103">
    <property type="term" value="P:lipopolysaccharide biosynthetic process"/>
    <property type="evidence" value="ECO:0007669"/>
    <property type="project" value="UniProtKB-KW"/>
</dbReference>
<protein>
    <recommendedName>
        <fullName evidence="13">EamA domain-containing protein</fullName>
    </recommendedName>
</protein>
<keyword evidence="4" id="KW-0444">Lipid biosynthesis</keyword>
<evidence type="ECO:0000256" key="11">
    <source>
        <dbReference type="ARBA" id="ARBA00023136"/>
    </source>
</evidence>
<keyword evidence="11 12" id="KW-0472">Membrane</keyword>
<dbReference type="GO" id="GO:0022857">
    <property type="term" value="F:transmembrane transporter activity"/>
    <property type="evidence" value="ECO:0007669"/>
    <property type="project" value="InterPro"/>
</dbReference>
<organism evidence="14 15">
    <name type="scientific">Halobacillus aidingensis</name>
    <dbReference type="NCBI Taxonomy" id="240303"/>
    <lineage>
        <taxon>Bacteria</taxon>
        <taxon>Bacillati</taxon>
        <taxon>Bacillota</taxon>
        <taxon>Bacilli</taxon>
        <taxon>Bacillales</taxon>
        <taxon>Bacillaceae</taxon>
        <taxon>Halobacillus</taxon>
    </lineage>
</organism>
<dbReference type="SUPFAM" id="SSF103481">
    <property type="entry name" value="Multidrug resistance efflux transporter EmrE"/>
    <property type="match status" value="1"/>
</dbReference>
<name>A0A1H0KPM8_HALAD</name>
<sequence length="123" mass="13581">MGIVNFGLIFLNTLVLVSGQFLWKYGLMQKEVNFQNISEIISLFLSPFIIGGLTLYGFATVLWLFILTRVPLSVAYPIQSIAYILAVFGAYFIFNEPLSTTKIAGVLLIMIGVSLIGFSSNSM</sequence>
<evidence type="ECO:0000256" key="5">
    <source>
        <dbReference type="ARBA" id="ARBA00022519"/>
    </source>
</evidence>
<proteinExistence type="inferred from homology"/>
<gene>
    <name evidence="14" type="ORF">SAMN05421677_10682</name>
</gene>
<evidence type="ECO:0000256" key="4">
    <source>
        <dbReference type="ARBA" id="ARBA00022516"/>
    </source>
</evidence>
<evidence type="ECO:0000256" key="12">
    <source>
        <dbReference type="SAM" id="Phobius"/>
    </source>
</evidence>
<dbReference type="AlphaFoldDB" id="A0A1H0KPM8"/>
<dbReference type="Proteomes" id="UP000198860">
    <property type="component" value="Unassembled WGS sequence"/>
</dbReference>
<accession>A0A1H0KPM8</accession>
<feature type="transmembrane region" description="Helical" evidence="12">
    <location>
        <begin position="6"/>
        <end position="23"/>
    </location>
</feature>
<dbReference type="InterPro" id="IPR000620">
    <property type="entry name" value="EamA_dom"/>
</dbReference>
<dbReference type="RefSeq" id="WP_089651967.1">
    <property type="nucleotide sequence ID" value="NZ_FNIZ01000006.1"/>
</dbReference>
<dbReference type="EMBL" id="FNIZ01000006">
    <property type="protein sequence ID" value="SDO57924.1"/>
    <property type="molecule type" value="Genomic_DNA"/>
</dbReference>
<evidence type="ECO:0000259" key="13">
    <source>
        <dbReference type="Pfam" id="PF00892"/>
    </source>
</evidence>
<feature type="transmembrane region" description="Helical" evidence="12">
    <location>
        <begin position="43"/>
        <end position="68"/>
    </location>
</feature>
<keyword evidence="8" id="KW-0448">Lipopolysaccharide biosynthesis</keyword>
<keyword evidence="15" id="KW-1185">Reference proteome</keyword>
<evidence type="ECO:0000313" key="15">
    <source>
        <dbReference type="Proteomes" id="UP000198860"/>
    </source>
</evidence>
<keyword evidence="6" id="KW-0441">Lipid A biosynthesis</keyword>
<keyword evidence="10" id="KW-0443">Lipid metabolism</keyword>
<evidence type="ECO:0000256" key="6">
    <source>
        <dbReference type="ARBA" id="ARBA00022556"/>
    </source>
</evidence>
<feature type="transmembrane region" description="Helical" evidence="12">
    <location>
        <begin position="74"/>
        <end position="94"/>
    </location>
</feature>
<keyword evidence="3" id="KW-1003">Cell membrane</keyword>
<evidence type="ECO:0000256" key="3">
    <source>
        <dbReference type="ARBA" id="ARBA00022475"/>
    </source>
</evidence>
<reference evidence="15" key="1">
    <citation type="submission" date="2016-10" db="EMBL/GenBank/DDBJ databases">
        <authorList>
            <person name="Varghese N."/>
            <person name="Submissions S."/>
        </authorList>
    </citation>
    <scope>NUCLEOTIDE SEQUENCE [LARGE SCALE GENOMIC DNA]</scope>
    <source>
        <strain evidence="15">CGMCC 1.3703</strain>
    </source>
</reference>
<dbReference type="Pfam" id="PF00892">
    <property type="entry name" value="EamA"/>
    <property type="match status" value="1"/>
</dbReference>
<evidence type="ECO:0000256" key="9">
    <source>
        <dbReference type="ARBA" id="ARBA00022989"/>
    </source>
</evidence>
<keyword evidence="9 12" id="KW-1133">Transmembrane helix</keyword>
<dbReference type="InterPro" id="IPR037185">
    <property type="entry name" value="EmrE-like"/>
</dbReference>
<evidence type="ECO:0000256" key="7">
    <source>
        <dbReference type="ARBA" id="ARBA00022692"/>
    </source>
</evidence>
<comment type="similarity">
    <text evidence="2">Belongs to the EamA transporter family.</text>
</comment>
<dbReference type="STRING" id="240303.SAMN05421677_10682"/>
<dbReference type="Gene3D" id="1.10.3730.20">
    <property type="match status" value="1"/>
</dbReference>
<dbReference type="OrthoDB" id="513492at2"/>
<feature type="domain" description="EamA" evidence="13">
    <location>
        <begin position="17"/>
        <end position="117"/>
    </location>
</feature>
<evidence type="ECO:0000256" key="1">
    <source>
        <dbReference type="ARBA" id="ARBA00004651"/>
    </source>
</evidence>
<evidence type="ECO:0000256" key="8">
    <source>
        <dbReference type="ARBA" id="ARBA00022985"/>
    </source>
</evidence>
<dbReference type="PANTHER" id="PTHR30561:SF9">
    <property type="entry name" value="4-AMINO-4-DEOXY-L-ARABINOSE-PHOSPHOUNDECAPRENOL FLIPPASE SUBUNIT ARNF-RELATED"/>
    <property type="match status" value="1"/>
</dbReference>
<dbReference type="PANTHER" id="PTHR30561">
    <property type="entry name" value="SMR FAMILY PROTON-DEPENDENT DRUG EFFLUX TRANSPORTER SUGE"/>
    <property type="match status" value="1"/>
</dbReference>
<evidence type="ECO:0000256" key="10">
    <source>
        <dbReference type="ARBA" id="ARBA00023098"/>
    </source>
</evidence>
<feature type="transmembrane region" description="Helical" evidence="12">
    <location>
        <begin position="103"/>
        <end position="120"/>
    </location>
</feature>
<evidence type="ECO:0000313" key="14">
    <source>
        <dbReference type="EMBL" id="SDO57924.1"/>
    </source>
</evidence>
<comment type="subcellular location">
    <subcellularLocation>
        <location evidence="1">Cell membrane</location>
        <topology evidence="1">Multi-pass membrane protein</topology>
    </subcellularLocation>
</comment>